<feature type="compositionally biased region" description="Basic and acidic residues" evidence="1">
    <location>
        <begin position="26"/>
        <end position="35"/>
    </location>
</feature>
<dbReference type="AlphaFoldDB" id="A0A5B7HE10"/>
<name>A0A5B7HE10_PORTR</name>
<dbReference type="EMBL" id="VSRR010025806">
    <property type="protein sequence ID" value="MPC67138.1"/>
    <property type="molecule type" value="Genomic_DNA"/>
</dbReference>
<evidence type="ECO:0000313" key="3">
    <source>
        <dbReference type="Proteomes" id="UP000324222"/>
    </source>
</evidence>
<comment type="caution">
    <text evidence="2">The sequence shown here is derived from an EMBL/GenBank/DDBJ whole genome shotgun (WGS) entry which is preliminary data.</text>
</comment>
<feature type="region of interest" description="Disordered" evidence="1">
    <location>
        <begin position="1"/>
        <end position="71"/>
    </location>
</feature>
<proteinExistence type="predicted"/>
<keyword evidence="3" id="KW-1185">Reference proteome</keyword>
<evidence type="ECO:0000313" key="2">
    <source>
        <dbReference type="EMBL" id="MPC67138.1"/>
    </source>
</evidence>
<sequence length="94" mass="10567">MNSFNRNEVNETGRVSNMHHRSLTHTRPEQRELQRGRRTSVPRLQRHPGTPPRNGCISHESYQRKAPADPRRLDNGVRAALGSACSVGDGCLLI</sequence>
<reference evidence="2 3" key="1">
    <citation type="submission" date="2019-05" db="EMBL/GenBank/DDBJ databases">
        <title>Another draft genome of Portunus trituberculatus and its Hox gene families provides insights of decapod evolution.</title>
        <authorList>
            <person name="Jeong J.-H."/>
            <person name="Song I."/>
            <person name="Kim S."/>
            <person name="Choi T."/>
            <person name="Kim D."/>
            <person name="Ryu S."/>
            <person name="Kim W."/>
        </authorList>
    </citation>
    <scope>NUCLEOTIDE SEQUENCE [LARGE SCALE GENOMIC DNA]</scope>
    <source>
        <tissue evidence="2">Muscle</tissue>
    </source>
</reference>
<dbReference type="Proteomes" id="UP000324222">
    <property type="component" value="Unassembled WGS sequence"/>
</dbReference>
<protein>
    <submittedName>
        <fullName evidence="2">Uncharacterized protein</fullName>
    </submittedName>
</protein>
<feature type="compositionally biased region" description="Basic residues" evidence="1">
    <location>
        <begin position="36"/>
        <end position="46"/>
    </location>
</feature>
<accession>A0A5B7HE10</accession>
<feature type="compositionally biased region" description="Basic and acidic residues" evidence="1">
    <location>
        <begin position="61"/>
        <end position="71"/>
    </location>
</feature>
<gene>
    <name evidence="2" type="ORF">E2C01_061304</name>
</gene>
<organism evidence="2 3">
    <name type="scientific">Portunus trituberculatus</name>
    <name type="common">Swimming crab</name>
    <name type="synonym">Neptunus trituberculatus</name>
    <dbReference type="NCBI Taxonomy" id="210409"/>
    <lineage>
        <taxon>Eukaryota</taxon>
        <taxon>Metazoa</taxon>
        <taxon>Ecdysozoa</taxon>
        <taxon>Arthropoda</taxon>
        <taxon>Crustacea</taxon>
        <taxon>Multicrustacea</taxon>
        <taxon>Malacostraca</taxon>
        <taxon>Eumalacostraca</taxon>
        <taxon>Eucarida</taxon>
        <taxon>Decapoda</taxon>
        <taxon>Pleocyemata</taxon>
        <taxon>Brachyura</taxon>
        <taxon>Eubrachyura</taxon>
        <taxon>Portunoidea</taxon>
        <taxon>Portunidae</taxon>
        <taxon>Portuninae</taxon>
        <taxon>Portunus</taxon>
    </lineage>
</organism>
<evidence type="ECO:0000256" key="1">
    <source>
        <dbReference type="SAM" id="MobiDB-lite"/>
    </source>
</evidence>